<protein>
    <recommendedName>
        <fullName evidence="2">Ty3 transposon capsid-like protein domain-containing protein</fullName>
    </recommendedName>
</protein>
<feature type="domain" description="Ty3 transposon capsid-like protein" evidence="2">
    <location>
        <begin position="136"/>
        <end position="260"/>
    </location>
</feature>
<dbReference type="PANTHER" id="PTHR15503">
    <property type="entry name" value="LDOC1 RELATED"/>
    <property type="match status" value="1"/>
</dbReference>
<evidence type="ECO:0000259" key="2">
    <source>
        <dbReference type="Pfam" id="PF19259"/>
    </source>
</evidence>
<reference evidence="3" key="1">
    <citation type="submission" date="2025-08" db="UniProtKB">
        <authorList>
            <consortium name="Ensembl"/>
        </authorList>
    </citation>
    <scope>IDENTIFICATION</scope>
</reference>
<dbReference type="OMA" id="RFRANAC"/>
<evidence type="ECO:0000313" key="3">
    <source>
        <dbReference type="Ensembl" id="ENSKMAP00000016943.1"/>
    </source>
</evidence>
<dbReference type="Pfam" id="PF19259">
    <property type="entry name" value="Ty3_capsid"/>
    <property type="match status" value="1"/>
</dbReference>
<feature type="region of interest" description="Disordered" evidence="1">
    <location>
        <begin position="1"/>
        <end position="27"/>
    </location>
</feature>
<dbReference type="InterPro" id="IPR045358">
    <property type="entry name" value="Ty3_capsid"/>
</dbReference>
<reference evidence="3" key="2">
    <citation type="submission" date="2025-09" db="UniProtKB">
        <authorList>
            <consortium name="Ensembl"/>
        </authorList>
    </citation>
    <scope>IDENTIFICATION</scope>
</reference>
<feature type="compositionally biased region" description="Low complexity" evidence="1">
    <location>
        <begin position="280"/>
        <end position="291"/>
    </location>
</feature>
<evidence type="ECO:0000256" key="1">
    <source>
        <dbReference type="SAM" id="MobiDB-lite"/>
    </source>
</evidence>
<proteinExistence type="predicted"/>
<dbReference type="InterPro" id="IPR032567">
    <property type="entry name" value="RTL1-rel"/>
</dbReference>
<dbReference type="GeneTree" id="ENSGT00950000183173"/>
<name>A0A3Q3AJP0_KRYMA</name>
<organism evidence="3 4">
    <name type="scientific">Kryptolebias marmoratus</name>
    <name type="common">Mangrove killifish</name>
    <name type="synonym">Rivulus marmoratus</name>
    <dbReference type="NCBI Taxonomy" id="37003"/>
    <lineage>
        <taxon>Eukaryota</taxon>
        <taxon>Metazoa</taxon>
        <taxon>Chordata</taxon>
        <taxon>Craniata</taxon>
        <taxon>Vertebrata</taxon>
        <taxon>Euteleostomi</taxon>
        <taxon>Actinopterygii</taxon>
        <taxon>Neopterygii</taxon>
        <taxon>Teleostei</taxon>
        <taxon>Neoteleostei</taxon>
        <taxon>Acanthomorphata</taxon>
        <taxon>Ovalentaria</taxon>
        <taxon>Atherinomorphae</taxon>
        <taxon>Cyprinodontiformes</taxon>
        <taxon>Rivulidae</taxon>
        <taxon>Kryptolebias</taxon>
    </lineage>
</organism>
<evidence type="ECO:0000313" key="4">
    <source>
        <dbReference type="Proteomes" id="UP000264800"/>
    </source>
</evidence>
<feature type="region of interest" description="Disordered" evidence="1">
    <location>
        <begin position="276"/>
        <end position="306"/>
    </location>
</feature>
<dbReference type="Proteomes" id="UP000264800">
    <property type="component" value="Unplaced"/>
</dbReference>
<dbReference type="AlphaFoldDB" id="A0A3Q3AJP0"/>
<dbReference type="PANTHER" id="PTHR15503:SF36">
    <property type="entry name" value="RETROTRANSPOSON GAG-LIKE PROTEIN 5"/>
    <property type="match status" value="1"/>
</dbReference>
<dbReference type="Ensembl" id="ENSKMAT00000017177.1">
    <property type="protein sequence ID" value="ENSKMAP00000016943.1"/>
    <property type="gene ID" value="ENSKMAG00000012649.1"/>
</dbReference>
<accession>A0A3Q3AJP0</accession>
<sequence>PGGLCGPPKMPPHTITDPLPNHSGGGQAADMLVHHEQRLDQYETLINQLFQVQQDACSTLDQVSHRLVDLNNRLGTLIPTMPPVSAAVTVPRPPLQLLVQEPELKPAECFDGDTDRCGGFLLQCNFAFARSPSLFVSHASKIIYIVSVLKGRALRWAQAFLNSHPIETLLSQRFIQEFLQVFDHPFQHEEAAKRLLNLRQGRRSVADFSVNFRITAVEAGWEELALKGVFINSLSENIKDELASRDEPGSLDGLISLAIRIDNRLREPLIDVTRPRSEIHSSPSINSSFLSGESEPMQVRRTQLSPEERQRRFRANACIYCGNQGHFVDSGPAHLDKVLWCLLLTDQKPDQSL</sequence>
<keyword evidence="4" id="KW-1185">Reference proteome</keyword>